<dbReference type="PANTHER" id="PTHR23404">
    <property type="entry name" value="MOLYBDOPTERIN SYNTHASE RELATED"/>
    <property type="match status" value="1"/>
</dbReference>
<protein>
    <submittedName>
        <fullName evidence="2">Molybdopterin synthase catalytic subunit</fullName>
        <ecNumber evidence="2">2.8.1.12</ecNumber>
    </submittedName>
</protein>
<name>A0A7Z0GN92_9MICC</name>
<dbReference type="AlphaFoldDB" id="A0A7Z0GN92"/>
<comment type="caution">
    <text evidence="2">The sequence shown here is derived from an EMBL/GenBank/DDBJ whole genome shotgun (WGS) entry which is preliminary data.</text>
</comment>
<feature type="region of interest" description="Disordered" evidence="1">
    <location>
        <begin position="1"/>
        <end position="31"/>
    </location>
</feature>
<dbReference type="CDD" id="cd00756">
    <property type="entry name" value="MoaE"/>
    <property type="match status" value="1"/>
</dbReference>
<dbReference type="Gene3D" id="3.90.1170.40">
    <property type="entry name" value="Molybdopterin biosynthesis MoaE subunit"/>
    <property type="match status" value="1"/>
</dbReference>
<dbReference type="EC" id="2.8.1.12" evidence="2"/>
<dbReference type="InterPro" id="IPR036563">
    <property type="entry name" value="MoaE_sf"/>
</dbReference>
<accession>A0A7Z0GN92</accession>
<evidence type="ECO:0000256" key="1">
    <source>
        <dbReference type="SAM" id="MobiDB-lite"/>
    </source>
</evidence>
<evidence type="ECO:0000313" key="2">
    <source>
        <dbReference type="EMBL" id="NYJ79142.1"/>
    </source>
</evidence>
<keyword evidence="2" id="KW-0808">Transferase</keyword>
<organism evidence="2 3">
    <name type="scientific">Nesterenkonia xinjiangensis</name>
    <dbReference type="NCBI Taxonomy" id="225327"/>
    <lineage>
        <taxon>Bacteria</taxon>
        <taxon>Bacillati</taxon>
        <taxon>Actinomycetota</taxon>
        <taxon>Actinomycetes</taxon>
        <taxon>Micrococcales</taxon>
        <taxon>Micrococcaceae</taxon>
        <taxon>Nesterenkonia</taxon>
    </lineage>
</organism>
<dbReference type="GO" id="GO:0006777">
    <property type="term" value="P:Mo-molybdopterin cofactor biosynthetic process"/>
    <property type="evidence" value="ECO:0007669"/>
    <property type="project" value="InterPro"/>
</dbReference>
<dbReference type="GO" id="GO:0030366">
    <property type="term" value="F:molybdopterin synthase activity"/>
    <property type="evidence" value="ECO:0007669"/>
    <property type="project" value="UniProtKB-EC"/>
</dbReference>
<dbReference type="Proteomes" id="UP000535437">
    <property type="component" value="Unassembled WGS sequence"/>
</dbReference>
<reference evidence="2 3" key="1">
    <citation type="submission" date="2020-07" db="EMBL/GenBank/DDBJ databases">
        <title>Sequencing the genomes of 1000 actinobacteria strains.</title>
        <authorList>
            <person name="Klenk H.-P."/>
        </authorList>
    </citation>
    <scope>NUCLEOTIDE SEQUENCE [LARGE SCALE GENOMIC DNA]</scope>
    <source>
        <strain evidence="2 3">DSM 15475</strain>
    </source>
</reference>
<dbReference type="Pfam" id="PF02391">
    <property type="entry name" value="MoaE"/>
    <property type="match status" value="1"/>
</dbReference>
<dbReference type="EMBL" id="JACCFY010000001">
    <property type="protein sequence ID" value="NYJ79142.1"/>
    <property type="molecule type" value="Genomic_DNA"/>
</dbReference>
<keyword evidence="3" id="KW-1185">Reference proteome</keyword>
<evidence type="ECO:0000313" key="3">
    <source>
        <dbReference type="Proteomes" id="UP000535437"/>
    </source>
</evidence>
<gene>
    <name evidence="2" type="ORF">HNR09_002553</name>
</gene>
<dbReference type="InterPro" id="IPR003448">
    <property type="entry name" value="Mopterin_biosynth_MoaE"/>
</dbReference>
<proteinExistence type="predicted"/>
<dbReference type="SUPFAM" id="SSF54690">
    <property type="entry name" value="Molybdopterin synthase subunit MoaE"/>
    <property type="match status" value="1"/>
</dbReference>
<sequence length="173" mass="18397">MTSEHVGTPSPEDASLAPLTREGTPHHAGPAPAAHRLLHAALSAEPLDPTRAHHEVWAPTAGAVVDFAGIVRDHDGGRTVERLSYTAHPSAEEALTRVAREVAAAHPSVRIWAAHRVGDLHIGDHALVVAVASAHRAEAFAACAELVEQIKAQVPIWKEQFFADGAKEWVGID</sequence>